<dbReference type="CDD" id="cd02440">
    <property type="entry name" value="AdoMet_MTases"/>
    <property type="match status" value="1"/>
</dbReference>
<dbReference type="EMBL" id="JAKRCV010000031">
    <property type="protein sequence ID" value="MCG7322315.1"/>
    <property type="molecule type" value="Genomic_DNA"/>
</dbReference>
<proteinExistence type="predicted"/>
<dbReference type="SUPFAM" id="SSF53335">
    <property type="entry name" value="S-adenosyl-L-methionine-dependent methyltransferases"/>
    <property type="match status" value="1"/>
</dbReference>
<comment type="caution">
    <text evidence="2">The sequence shown here is derived from an EMBL/GenBank/DDBJ whole genome shotgun (WGS) entry which is preliminary data.</text>
</comment>
<dbReference type="Gene3D" id="3.40.50.150">
    <property type="entry name" value="Vaccinia Virus protein VP39"/>
    <property type="match status" value="1"/>
</dbReference>
<sequence length="243" mass="26150">MPTPFERPESPLPGWCADLLDRPDALHRVTGRVWSTTPGLSARSAPRDRGAEGYDALAASRGYLRTAWGLDPVDQRSFARSALASRRGPLVDVACGGLALTADLYARSRRPLLLVDRSLAVLLRAEERLARRGEVVLVQSDLDALPLRDRAADTVACLGVVHLVPDAEALVTRLAGWVRPGGTLYLSSLTRGRPGSDLLLDAMHRAGELAPPRTPAEVVRSVPLTDPRVVQRGAMTYVDGVVA</sequence>
<evidence type="ECO:0000313" key="3">
    <source>
        <dbReference type="Proteomes" id="UP001521931"/>
    </source>
</evidence>
<name>A0ABS9Q355_9MICO</name>
<dbReference type="RefSeq" id="WP_239264486.1">
    <property type="nucleotide sequence ID" value="NZ_JAKRCV010000031.1"/>
</dbReference>
<accession>A0ABS9Q355</accession>
<dbReference type="Pfam" id="PF08241">
    <property type="entry name" value="Methyltransf_11"/>
    <property type="match status" value="1"/>
</dbReference>
<reference evidence="2 3" key="1">
    <citation type="submission" date="2022-02" db="EMBL/GenBank/DDBJ databases">
        <title>Uncovering new skin microbiome diversity through culturing and metagenomics.</title>
        <authorList>
            <person name="Conlan S."/>
            <person name="Deming C."/>
            <person name="Nisc Comparative Sequencing Program N."/>
            <person name="Segre J.A."/>
        </authorList>
    </citation>
    <scope>NUCLEOTIDE SEQUENCE [LARGE SCALE GENOMIC DNA]</scope>
    <source>
        <strain evidence="2 3">ACRQZ</strain>
    </source>
</reference>
<keyword evidence="2" id="KW-0808">Transferase</keyword>
<gene>
    <name evidence="2" type="ORF">MHL29_10510</name>
</gene>
<dbReference type="InterPro" id="IPR013216">
    <property type="entry name" value="Methyltransf_11"/>
</dbReference>
<evidence type="ECO:0000259" key="1">
    <source>
        <dbReference type="Pfam" id="PF08241"/>
    </source>
</evidence>
<keyword evidence="3" id="KW-1185">Reference proteome</keyword>
<organism evidence="2 3">
    <name type="scientific">Arsenicicoccus bolidensis</name>
    <dbReference type="NCBI Taxonomy" id="229480"/>
    <lineage>
        <taxon>Bacteria</taxon>
        <taxon>Bacillati</taxon>
        <taxon>Actinomycetota</taxon>
        <taxon>Actinomycetes</taxon>
        <taxon>Micrococcales</taxon>
        <taxon>Intrasporangiaceae</taxon>
        <taxon>Arsenicicoccus</taxon>
    </lineage>
</organism>
<dbReference type="GO" id="GO:0032259">
    <property type="term" value="P:methylation"/>
    <property type="evidence" value="ECO:0007669"/>
    <property type="project" value="UniProtKB-KW"/>
</dbReference>
<evidence type="ECO:0000313" key="2">
    <source>
        <dbReference type="EMBL" id="MCG7322315.1"/>
    </source>
</evidence>
<dbReference type="GO" id="GO:0008168">
    <property type="term" value="F:methyltransferase activity"/>
    <property type="evidence" value="ECO:0007669"/>
    <property type="project" value="UniProtKB-KW"/>
</dbReference>
<dbReference type="Proteomes" id="UP001521931">
    <property type="component" value="Unassembled WGS sequence"/>
</dbReference>
<protein>
    <submittedName>
        <fullName evidence="2">Methyltransferase domain-containing protein</fullName>
    </submittedName>
</protein>
<keyword evidence="2" id="KW-0489">Methyltransferase</keyword>
<dbReference type="InterPro" id="IPR029063">
    <property type="entry name" value="SAM-dependent_MTases_sf"/>
</dbReference>
<feature type="domain" description="Methyltransferase type 11" evidence="1">
    <location>
        <begin position="91"/>
        <end position="186"/>
    </location>
</feature>